<organism evidence="2 3">
    <name type="scientific">Cyclotella atomus</name>
    <dbReference type="NCBI Taxonomy" id="382360"/>
    <lineage>
        <taxon>Eukaryota</taxon>
        <taxon>Sar</taxon>
        <taxon>Stramenopiles</taxon>
        <taxon>Ochrophyta</taxon>
        <taxon>Bacillariophyta</taxon>
        <taxon>Coscinodiscophyceae</taxon>
        <taxon>Thalassiosirophycidae</taxon>
        <taxon>Stephanodiscales</taxon>
        <taxon>Stephanodiscaceae</taxon>
        <taxon>Cyclotella</taxon>
    </lineage>
</organism>
<gene>
    <name evidence="2" type="ORF">ACHAWO_002001</name>
</gene>
<reference evidence="2 3" key="1">
    <citation type="submission" date="2024-10" db="EMBL/GenBank/DDBJ databases">
        <title>Updated reference genomes for cyclostephanoid diatoms.</title>
        <authorList>
            <person name="Roberts W.R."/>
            <person name="Alverson A.J."/>
        </authorList>
    </citation>
    <scope>NUCLEOTIDE SEQUENCE [LARGE SCALE GENOMIC DNA]</scope>
    <source>
        <strain evidence="2 3">AJA010-31</strain>
    </source>
</reference>
<protein>
    <submittedName>
        <fullName evidence="2">Uncharacterized protein</fullName>
    </submittedName>
</protein>
<evidence type="ECO:0000313" key="3">
    <source>
        <dbReference type="Proteomes" id="UP001530400"/>
    </source>
</evidence>
<dbReference type="EMBL" id="JALLPJ020000919">
    <property type="protein sequence ID" value="KAL3779772.1"/>
    <property type="molecule type" value="Genomic_DNA"/>
</dbReference>
<comment type="caution">
    <text evidence="2">The sequence shown here is derived from an EMBL/GenBank/DDBJ whole genome shotgun (WGS) entry which is preliminary data.</text>
</comment>
<feature type="region of interest" description="Disordered" evidence="1">
    <location>
        <begin position="72"/>
        <end position="98"/>
    </location>
</feature>
<keyword evidence="3" id="KW-1185">Reference proteome</keyword>
<proteinExistence type="predicted"/>
<evidence type="ECO:0000313" key="2">
    <source>
        <dbReference type="EMBL" id="KAL3779772.1"/>
    </source>
</evidence>
<dbReference type="AlphaFoldDB" id="A0ABD3NVP6"/>
<dbReference type="Proteomes" id="UP001530400">
    <property type="component" value="Unassembled WGS sequence"/>
</dbReference>
<evidence type="ECO:0000256" key="1">
    <source>
        <dbReference type="SAM" id="MobiDB-lite"/>
    </source>
</evidence>
<sequence>MCQPKQLKQSPYISKLTRSVTALQVPEVPTLKRSARAMGNAMTTRIGGFEYKETDIDSVSSRLIHFELKRSSSSQLCPPAKKLSAAPHRKDNRKNNQSKCNEEWDIIKCVDTDNPRKMFENMFK</sequence>
<name>A0ABD3NVP6_9STRA</name>
<accession>A0ABD3NVP6</accession>